<evidence type="ECO:0000313" key="4">
    <source>
        <dbReference type="Proteomes" id="UP000318943"/>
    </source>
</evidence>
<gene>
    <name evidence="2" type="ORF">FGG12_14515</name>
    <name evidence="3" type="ORF">M5D45_23655</name>
</gene>
<dbReference type="Proteomes" id="UP001056132">
    <property type="component" value="Chromosome 2"/>
</dbReference>
<evidence type="ECO:0000256" key="1">
    <source>
        <dbReference type="SAM" id="SignalP"/>
    </source>
</evidence>
<evidence type="ECO:0000313" key="3">
    <source>
        <dbReference type="EMBL" id="URF06130.1"/>
    </source>
</evidence>
<proteinExistence type="predicted"/>
<dbReference type="EMBL" id="CP097331">
    <property type="protein sequence ID" value="URF06130.1"/>
    <property type="molecule type" value="Genomic_DNA"/>
</dbReference>
<dbReference type="KEGG" id="ccam:M5D45_23655"/>
<dbReference type="AlphaFoldDB" id="A0AAE9I6W9"/>
<name>A0AAE9I6W9_9BURK</name>
<accession>A0AAE9I6W9</accession>
<organism evidence="3 5">
    <name type="scientific">Cupriavidus campinensis</name>
    <dbReference type="NCBI Taxonomy" id="151783"/>
    <lineage>
        <taxon>Bacteria</taxon>
        <taxon>Pseudomonadati</taxon>
        <taxon>Pseudomonadota</taxon>
        <taxon>Betaproteobacteria</taxon>
        <taxon>Burkholderiales</taxon>
        <taxon>Burkholderiaceae</taxon>
        <taxon>Cupriavidus</taxon>
    </lineage>
</organism>
<reference evidence="2 4" key="1">
    <citation type="submission" date="2019-05" db="EMBL/GenBank/DDBJ databases">
        <title>Whole genome sequence analysis of Cupriavidus campinensis S14E4C strain.</title>
        <authorList>
            <person name="Abbaszade G."/>
            <person name="Szabo A."/>
            <person name="Toumi M."/>
            <person name="Toth E."/>
        </authorList>
    </citation>
    <scope>NUCLEOTIDE SEQUENCE [LARGE SCALE GENOMIC DNA]</scope>
    <source>
        <strain evidence="2 4">S14E4C</strain>
    </source>
</reference>
<evidence type="ECO:0000313" key="5">
    <source>
        <dbReference type="Proteomes" id="UP001056132"/>
    </source>
</evidence>
<reference evidence="3" key="3">
    <citation type="submission" date="2022-05" db="EMBL/GenBank/DDBJ databases">
        <authorList>
            <person name="Kunte H.-J."/>
        </authorList>
    </citation>
    <scope>NUCLEOTIDE SEQUENCE</scope>
    <source>
        <strain evidence="3">G5</strain>
    </source>
</reference>
<evidence type="ECO:0000313" key="2">
    <source>
        <dbReference type="EMBL" id="TSP12218.1"/>
    </source>
</evidence>
<dbReference type="Proteomes" id="UP000318943">
    <property type="component" value="Unassembled WGS sequence"/>
</dbReference>
<sequence>MSGRKLGLIVVAVAAAAALLGSGTAEARGFGHGYGHGYHGHGYGYGHRHFGVGVFVGPGWGPGWGGGWGYPDYPGYYPPPAVVAVPTQPPQYIEQGADGNPIVAPADPGLGGGYGGPAGGAGGAPVAGNNENPNQFWYHCTRPEGYYPYVKTCPGAWEQVPAHPPAGS</sequence>
<feature type="signal peptide" evidence="1">
    <location>
        <begin position="1"/>
        <end position="27"/>
    </location>
</feature>
<feature type="chain" id="PRO_5042133947" evidence="1">
    <location>
        <begin position="28"/>
        <end position="168"/>
    </location>
</feature>
<protein>
    <submittedName>
        <fullName evidence="3">Uncharacterized protein</fullName>
    </submittedName>
</protein>
<dbReference type="EMBL" id="VCIZ01000007">
    <property type="protein sequence ID" value="TSP12218.1"/>
    <property type="molecule type" value="Genomic_DNA"/>
</dbReference>
<keyword evidence="4" id="KW-1185">Reference proteome</keyword>
<keyword evidence="1" id="KW-0732">Signal</keyword>
<reference evidence="3" key="2">
    <citation type="journal article" date="2022" name="Microbiol. Resour. Announc.">
        <title>Genome Sequence of Cupriavidus campinensis Strain G5, a Member of a Bacterial Consortium Capable of Polyethylene Degradation.</title>
        <authorList>
            <person name="Schneider B."/>
            <person name="Pfeiffer F."/>
            <person name="Dyall-Smith M."/>
            <person name="Kunte H.J."/>
        </authorList>
    </citation>
    <scope>NUCLEOTIDE SEQUENCE</scope>
    <source>
        <strain evidence="3">G5</strain>
    </source>
</reference>